<sequence>MNLEKEKREEAILLFLKKLDYLTREQLQNLHDLGKKRNAQKVLSNMEGVSSFTNDRKHVYYLNKTGREKVGATKVRKKTAMINHYLMRNDLYIALGRPSTWKNEMKITIPHTKISIISDSIFVSNKIHHFVEVDFKQSMTKNTAKIKRYRQLYEFNPNFVLIWITTTPYKKKKILSLCEGLNVQVYHWDDIK</sequence>
<evidence type="ECO:0000313" key="1">
    <source>
        <dbReference type="EMBL" id="MBO1515075.1"/>
    </source>
</evidence>
<dbReference type="EMBL" id="JAGDEL010000030">
    <property type="protein sequence ID" value="MBO1515075.1"/>
    <property type="molecule type" value="Genomic_DNA"/>
</dbReference>
<dbReference type="Pfam" id="PF13814">
    <property type="entry name" value="Replic_Relax"/>
    <property type="match status" value="1"/>
</dbReference>
<keyword evidence="2" id="KW-1185">Reference proteome</keyword>
<proteinExistence type="predicted"/>
<name>A0ABS3NA98_9BACI</name>
<dbReference type="RefSeq" id="WP_207981967.1">
    <property type="nucleotide sequence ID" value="NZ_JAGDEL010000030.1"/>
</dbReference>
<accession>A0ABS3NA98</accession>
<protein>
    <submittedName>
        <fullName evidence="1">Replication-relaxation family protein</fullName>
    </submittedName>
</protein>
<organism evidence="1 2">
    <name type="scientific">Metabacillus bambusae</name>
    <dbReference type="NCBI Taxonomy" id="2795218"/>
    <lineage>
        <taxon>Bacteria</taxon>
        <taxon>Bacillati</taxon>
        <taxon>Bacillota</taxon>
        <taxon>Bacilli</taxon>
        <taxon>Bacillales</taxon>
        <taxon>Bacillaceae</taxon>
        <taxon>Metabacillus</taxon>
    </lineage>
</organism>
<dbReference type="InterPro" id="IPR025855">
    <property type="entry name" value="Replic_Relax"/>
</dbReference>
<dbReference type="Proteomes" id="UP000663981">
    <property type="component" value="Unassembled WGS sequence"/>
</dbReference>
<evidence type="ECO:0000313" key="2">
    <source>
        <dbReference type="Proteomes" id="UP000663981"/>
    </source>
</evidence>
<reference evidence="1 2" key="1">
    <citation type="submission" date="2021-03" db="EMBL/GenBank/DDBJ databases">
        <title>Whole genome sequence of Metabacillus bambusae BG109.</title>
        <authorList>
            <person name="Jeong J.W."/>
        </authorList>
    </citation>
    <scope>NUCLEOTIDE SEQUENCE [LARGE SCALE GENOMIC DNA]</scope>
    <source>
        <strain evidence="1 2">BG109</strain>
    </source>
</reference>
<gene>
    <name evidence="1" type="ORF">I7822_25960</name>
</gene>
<comment type="caution">
    <text evidence="1">The sequence shown here is derived from an EMBL/GenBank/DDBJ whole genome shotgun (WGS) entry which is preliminary data.</text>
</comment>